<dbReference type="Proteomes" id="UP001057375">
    <property type="component" value="Unassembled WGS sequence"/>
</dbReference>
<comment type="caution">
    <text evidence="2">The sequence shown here is derived from an EMBL/GenBank/DDBJ whole genome shotgun (WGS) entry which is preliminary data.</text>
</comment>
<evidence type="ECO:0000313" key="2">
    <source>
        <dbReference type="EMBL" id="GKT27345.1"/>
    </source>
</evidence>
<feature type="compositionally biased region" description="Basic and acidic residues" evidence="1">
    <location>
        <begin position="383"/>
        <end position="415"/>
    </location>
</feature>
<gene>
    <name evidence="2" type="ORF">ADUPG1_000007</name>
</gene>
<feature type="region of interest" description="Disordered" evidence="1">
    <location>
        <begin position="271"/>
        <end position="309"/>
    </location>
</feature>
<organism evidence="2 3">
    <name type="scientific">Aduncisulcus paluster</name>
    <dbReference type="NCBI Taxonomy" id="2918883"/>
    <lineage>
        <taxon>Eukaryota</taxon>
        <taxon>Metamonada</taxon>
        <taxon>Carpediemonas-like organisms</taxon>
        <taxon>Aduncisulcus</taxon>
    </lineage>
</organism>
<feature type="region of interest" description="Disordered" evidence="1">
    <location>
        <begin position="372"/>
        <end position="478"/>
    </location>
</feature>
<feature type="compositionally biased region" description="Basic and acidic residues" evidence="1">
    <location>
        <begin position="464"/>
        <end position="478"/>
    </location>
</feature>
<name>A0ABQ5K7N5_9EUKA</name>
<accession>A0ABQ5K7N5</accession>
<feature type="compositionally biased region" description="Basic and acidic residues" evidence="1">
    <location>
        <begin position="851"/>
        <end position="862"/>
    </location>
</feature>
<feature type="compositionally biased region" description="Low complexity" evidence="1">
    <location>
        <begin position="678"/>
        <end position="715"/>
    </location>
</feature>
<feature type="region of interest" description="Disordered" evidence="1">
    <location>
        <begin position="507"/>
        <end position="544"/>
    </location>
</feature>
<feature type="region of interest" description="Disordered" evidence="1">
    <location>
        <begin position="840"/>
        <end position="883"/>
    </location>
</feature>
<protein>
    <submittedName>
        <fullName evidence="2">Uncharacterized protein</fullName>
    </submittedName>
</protein>
<feature type="compositionally biased region" description="Basic and acidic residues" evidence="1">
    <location>
        <begin position="290"/>
        <end position="309"/>
    </location>
</feature>
<evidence type="ECO:0000313" key="3">
    <source>
        <dbReference type="Proteomes" id="UP001057375"/>
    </source>
</evidence>
<feature type="region of interest" description="Disordered" evidence="1">
    <location>
        <begin position="601"/>
        <end position="737"/>
    </location>
</feature>
<feature type="compositionally biased region" description="Low complexity" evidence="1">
    <location>
        <begin position="644"/>
        <end position="656"/>
    </location>
</feature>
<feature type="compositionally biased region" description="Basic and acidic residues" evidence="1">
    <location>
        <begin position="92"/>
        <end position="108"/>
    </location>
</feature>
<sequence>MESSHKPTKLFQNNPIQILTKYDTQGHVWCDPKMWDQKDLYCSIFSHSISIQSKIPASFLKKEASIATELDKDTVNGSLDVFLNEQIEHSHHSSIDPDFTPKSHHCETGDNPDISSHIQVQNKNISSLVTLHDEGISKQDPLKSSSQQSDKSCVLSNPIVSESKIDVSEDKIEIDHCLSQSKEPAPITLNIADGSIPQDGKEMRSSPDGSVPICSNLDISGKDTIVVSPEKISDTSAVVHCDQDKTESIQLNAHEIEAKIVDSINVEKDTDDICPPLASPTPLVPSESSQHTRKDEEQGVEPPPRHSELPKELISLKVANECVDRSCVQDEDQRECQGSDCQQEQCTSTSGTDAQIIIGQSIYCTDLNVTSRHSPPLPPVSSRTEHCCTQDKSKPKEEDAVGNKKNRSDELREEPPISSLKQPRKEEESVCSEEEKGEKGIEEIDEEIENVMKEKDKEEEEEKEKEKDEPIRFEDNGDILRKAESSLISSIFTPIQAQPPFQELHKQYAQQLQHNDTLSSLPLDSTMPREDSLPSSRQPRMGKIRCANDLELTADRDDSQSISNTEILKDLALDIAKKPQKQRSRREKLCLFLAQGIKYHSASSKNRSVGPGFKGEQQSSVELPHKEIHHQKGGNAATYKHHVPPSLVSSPSPSSSHRYFSQPIFSSGSSAPDDGQKSQKGIQSSSFSSLLHKDSFSLSSSSSSSCRKESLSSSFAKIPCHKSTSRNNTKNRSISAIPSFSSSTKSVRVFESVNANSHRQHKHSGKKRAQIKHIQRKWKESQREYYASSSSSIILSSQSLKIDDSFSLGGSSGVVSAKEATDIDSAMKSFTEDVHSLTSGAVRVRKRRKKSVESSKRYRDGIHGSSKGFGRQLLVSAKKNTKK</sequence>
<proteinExistence type="predicted"/>
<feature type="compositionally biased region" description="Polar residues" evidence="1">
    <location>
        <begin position="657"/>
        <end position="670"/>
    </location>
</feature>
<evidence type="ECO:0000256" key="1">
    <source>
        <dbReference type="SAM" id="MobiDB-lite"/>
    </source>
</evidence>
<keyword evidence="3" id="KW-1185">Reference proteome</keyword>
<feature type="compositionally biased region" description="Basic and acidic residues" evidence="1">
    <location>
        <begin position="423"/>
        <end position="442"/>
    </location>
</feature>
<feature type="region of interest" description="Disordered" evidence="1">
    <location>
        <begin position="92"/>
        <end position="111"/>
    </location>
</feature>
<dbReference type="EMBL" id="BQXS01000002">
    <property type="protein sequence ID" value="GKT27345.1"/>
    <property type="molecule type" value="Genomic_DNA"/>
</dbReference>
<reference evidence="2" key="1">
    <citation type="submission" date="2022-03" db="EMBL/GenBank/DDBJ databases">
        <title>Draft genome sequence of Aduncisulcus paluster, a free-living microaerophilic Fornicata.</title>
        <authorList>
            <person name="Yuyama I."/>
            <person name="Kume K."/>
            <person name="Tamura T."/>
            <person name="Inagaki Y."/>
            <person name="Hashimoto T."/>
        </authorList>
    </citation>
    <scope>NUCLEOTIDE SEQUENCE</scope>
    <source>
        <strain evidence="2">NY0171</strain>
    </source>
</reference>
<feature type="compositionally biased region" description="Polar residues" evidence="1">
    <location>
        <begin position="508"/>
        <end position="523"/>
    </location>
</feature>